<evidence type="ECO:0000313" key="2">
    <source>
        <dbReference type="Proteomes" id="UP000250235"/>
    </source>
</evidence>
<reference evidence="1 2" key="1">
    <citation type="journal article" date="2015" name="Proc. Natl. Acad. Sci. U.S.A.">
        <title>The resurrection genome of Boea hygrometrica: A blueprint for survival of dehydration.</title>
        <authorList>
            <person name="Xiao L."/>
            <person name="Yang G."/>
            <person name="Zhang L."/>
            <person name="Yang X."/>
            <person name="Zhao S."/>
            <person name="Ji Z."/>
            <person name="Zhou Q."/>
            <person name="Hu M."/>
            <person name="Wang Y."/>
            <person name="Chen M."/>
            <person name="Xu Y."/>
            <person name="Jin H."/>
            <person name="Xiao X."/>
            <person name="Hu G."/>
            <person name="Bao F."/>
            <person name="Hu Y."/>
            <person name="Wan P."/>
            <person name="Li L."/>
            <person name="Deng X."/>
            <person name="Kuang T."/>
            <person name="Xiang C."/>
            <person name="Zhu J.K."/>
            <person name="Oliver M.J."/>
            <person name="He Y."/>
        </authorList>
    </citation>
    <scope>NUCLEOTIDE SEQUENCE [LARGE SCALE GENOMIC DNA]</scope>
    <source>
        <strain evidence="2">cv. XS01</strain>
    </source>
</reference>
<evidence type="ECO:0000313" key="1">
    <source>
        <dbReference type="EMBL" id="KZV47778.1"/>
    </source>
</evidence>
<gene>
    <name evidence="1" type="ORF">F511_42036</name>
</gene>
<dbReference type="Proteomes" id="UP000250235">
    <property type="component" value="Unassembled WGS sequence"/>
</dbReference>
<keyword evidence="2" id="KW-1185">Reference proteome</keyword>
<organism evidence="1 2">
    <name type="scientific">Dorcoceras hygrometricum</name>
    <dbReference type="NCBI Taxonomy" id="472368"/>
    <lineage>
        <taxon>Eukaryota</taxon>
        <taxon>Viridiplantae</taxon>
        <taxon>Streptophyta</taxon>
        <taxon>Embryophyta</taxon>
        <taxon>Tracheophyta</taxon>
        <taxon>Spermatophyta</taxon>
        <taxon>Magnoliopsida</taxon>
        <taxon>eudicotyledons</taxon>
        <taxon>Gunneridae</taxon>
        <taxon>Pentapetalae</taxon>
        <taxon>asterids</taxon>
        <taxon>lamiids</taxon>
        <taxon>Lamiales</taxon>
        <taxon>Gesneriaceae</taxon>
        <taxon>Didymocarpoideae</taxon>
        <taxon>Trichosporeae</taxon>
        <taxon>Loxocarpinae</taxon>
        <taxon>Dorcoceras</taxon>
    </lineage>
</organism>
<dbReference type="EMBL" id="KQ994649">
    <property type="protein sequence ID" value="KZV47778.1"/>
    <property type="molecule type" value="Genomic_DNA"/>
</dbReference>
<proteinExistence type="predicted"/>
<sequence length="100" mass="10922">MLTSSSLIPDSSSHRPSSNRNADVIIADSRFLFTSTSDLFSSWSFFSLAFQLVLLHLSAPAVSDSLLAIITAAGQTWPPPDYEQLAQLWTSPLLIQLPSK</sequence>
<protein>
    <submittedName>
        <fullName evidence="1">Uncharacterized protein</fullName>
    </submittedName>
</protein>
<name>A0A2Z7CLE9_9LAMI</name>
<dbReference type="AlphaFoldDB" id="A0A2Z7CLE9"/>
<accession>A0A2Z7CLE9</accession>